<name>A0AAW2G1W8_9HYME</name>
<organism evidence="1 2">
    <name type="scientific">Cardiocondyla obscurior</name>
    <dbReference type="NCBI Taxonomy" id="286306"/>
    <lineage>
        <taxon>Eukaryota</taxon>
        <taxon>Metazoa</taxon>
        <taxon>Ecdysozoa</taxon>
        <taxon>Arthropoda</taxon>
        <taxon>Hexapoda</taxon>
        <taxon>Insecta</taxon>
        <taxon>Pterygota</taxon>
        <taxon>Neoptera</taxon>
        <taxon>Endopterygota</taxon>
        <taxon>Hymenoptera</taxon>
        <taxon>Apocrita</taxon>
        <taxon>Aculeata</taxon>
        <taxon>Formicoidea</taxon>
        <taxon>Formicidae</taxon>
        <taxon>Myrmicinae</taxon>
        <taxon>Cardiocondyla</taxon>
    </lineage>
</organism>
<dbReference type="EMBL" id="JADYXP020000006">
    <property type="protein sequence ID" value="KAL0121435.1"/>
    <property type="molecule type" value="Genomic_DNA"/>
</dbReference>
<comment type="caution">
    <text evidence="1">The sequence shown here is derived from an EMBL/GenBank/DDBJ whole genome shotgun (WGS) entry which is preliminary data.</text>
</comment>
<reference evidence="1 2" key="1">
    <citation type="submission" date="2023-03" db="EMBL/GenBank/DDBJ databases">
        <title>High recombination rates correlate with genetic variation in Cardiocondyla obscurior ants.</title>
        <authorList>
            <person name="Errbii M."/>
        </authorList>
    </citation>
    <scope>NUCLEOTIDE SEQUENCE [LARGE SCALE GENOMIC DNA]</scope>
    <source>
        <strain evidence="1">Alpha-2009</strain>
        <tissue evidence="1">Whole body</tissue>
    </source>
</reference>
<evidence type="ECO:0000313" key="2">
    <source>
        <dbReference type="Proteomes" id="UP001430953"/>
    </source>
</evidence>
<keyword evidence="2" id="KW-1185">Reference proteome</keyword>
<gene>
    <name evidence="1" type="ORF">PUN28_006742</name>
</gene>
<protein>
    <submittedName>
        <fullName evidence="1">Uncharacterized protein</fullName>
    </submittedName>
</protein>
<accession>A0AAW2G1W8</accession>
<proteinExistence type="predicted"/>
<dbReference type="AlphaFoldDB" id="A0AAW2G1W8"/>
<dbReference type="Proteomes" id="UP001430953">
    <property type="component" value="Unassembled WGS sequence"/>
</dbReference>
<evidence type="ECO:0000313" key="1">
    <source>
        <dbReference type="EMBL" id="KAL0121435.1"/>
    </source>
</evidence>
<sequence>MLHIYLKHAVKSNKYFLILLDIKFKLTSNAMIRINNYITYYIANIFFLIVEKFNLNCITISNIVLKHVSKRTHICLQACMEVAQVIESVTVRRLRREI</sequence>